<feature type="compositionally biased region" description="Pro residues" evidence="1">
    <location>
        <begin position="513"/>
        <end position="523"/>
    </location>
</feature>
<gene>
    <name evidence="3" type="ORF">CLV35_3129</name>
</gene>
<evidence type="ECO:0000313" key="3">
    <source>
        <dbReference type="EMBL" id="RKS71333.1"/>
    </source>
</evidence>
<evidence type="ECO:0000256" key="2">
    <source>
        <dbReference type="SAM" id="Phobius"/>
    </source>
</evidence>
<evidence type="ECO:0000256" key="1">
    <source>
        <dbReference type="SAM" id="MobiDB-lite"/>
    </source>
</evidence>
<feature type="region of interest" description="Disordered" evidence="1">
    <location>
        <begin position="479"/>
        <end position="547"/>
    </location>
</feature>
<organism evidence="3 4">
    <name type="scientific">Motilibacter peucedani</name>
    <dbReference type="NCBI Taxonomy" id="598650"/>
    <lineage>
        <taxon>Bacteria</taxon>
        <taxon>Bacillati</taxon>
        <taxon>Actinomycetota</taxon>
        <taxon>Actinomycetes</taxon>
        <taxon>Motilibacterales</taxon>
        <taxon>Motilibacteraceae</taxon>
        <taxon>Motilibacter</taxon>
    </lineage>
</organism>
<dbReference type="PANTHER" id="PTHR32309:SF31">
    <property type="entry name" value="CAPSULAR EXOPOLYSACCHARIDE FAMILY"/>
    <property type="match status" value="1"/>
</dbReference>
<dbReference type="PANTHER" id="PTHR32309">
    <property type="entry name" value="TYROSINE-PROTEIN KINASE"/>
    <property type="match status" value="1"/>
</dbReference>
<keyword evidence="2" id="KW-1133">Transmembrane helix</keyword>
<dbReference type="Proteomes" id="UP000281955">
    <property type="component" value="Unassembled WGS sequence"/>
</dbReference>
<proteinExistence type="predicted"/>
<sequence>MTIGSFLGLLWRRRLVVALLVVLLGALGVLYSASRPATYSAQSVVNVTPVTTGLSAGASTKDISTITEVKVVTSTSVARLAADDMHYTGGASQLLKHVTATSPLDSQVVVISFSSADADRAAQGANAFADAYLQYRQDTTEQVIARRAEKLDTRIAAVRRQVTAAGAAASAAAAGSSDREEAAALQRALQNQVNTLLSQQNALLTVAVAPGEVISRATTPSAAGVTSKLVYPVAGVLFGFILGALLALVLDRRDDRVRSAEDVAETTGAPVLADVVVRRRRGAERGAAPALAAPGSGEQEGYRVLAAKLLASSVAGQRSVLVTAPPSGVPAGGAGALNLAVSLGAPAVRVAFLTTADGMAVAAEQLRLPADSTWATWPAQLVAVPSQPHLSLLSLGDEVALGSLDLAAVARQLEAFEVVVVDGLALRRESSTFALARLVRSAVVLVEEGRTRAAELERWTEQLAQVGLVVEGEVMLRQRRRPSGVRGTRSAGSAPTRTPADRPATATAMAPAPAAPAPAPAPAAPAAGATRDELPSHTGDPVGQHTS</sequence>
<keyword evidence="2" id="KW-0812">Transmembrane</keyword>
<keyword evidence="2" id="KW-0472">Membrane</keyword>
<dbReference type="InParanoid" id="A0A420XLN5"/>
<accession>A0A420XLN5</accession>
<keyword evidence="4" id="KW-1185">Reference proteome</keyword>
<dbReference type="Gene3D" id="3.40.50.300">
    <property type="entry name" value="P-loop containing nucleotide triphosphate hydrolases"/>
    <property type="match status" value="1"/>
</dbReference>
<dbReference type="InterPro" id="IPR027417">
    <property type="entry name" value="P-loop_NTPase"/>
</dbReference>
<feature type="compositionally biased region" description="Low complexity" evidence="1">
    <location>
        <begin position="494"/>
        <end position="512"/>
    </location>
</feature>
<feature type="transmembrane region" description="Helical" evidence="2">
    <location>
        <begin position="229"/>
        <end position="250"/>
    </location>
</feature>
<dbReference type="AlphaFoldDB" id="A0A420XLN5"/>
<dbReference type="InterPro" id="IPR050445">
    <property type="entry name" value="Bact_polysacc_biosynth/exp"/>
</dbReference>
<reference evidence="3 4" key="1">
    <citation type="submission" date="2018-10" db="EMBL/GenBank/DDBJ databases">
        <title>Genomic Encyclopedia of Archaeal and Bacterial Type Strains, Phase II (KMG-II): from individual species to whole genera.</title>
        <authorList>
            <person name="Goeker M."/>
        </authorList>
    </citation>
    <scope>NUCLEOTIDE SEQUENCE [LARGE SCALE GENOMIC DNA]</scope>
    <source>
        <strain evidence="3 4">RP-AC37</strain>
    </source>
</reference>
<evidence type="ECO:0000313" key="4">
    <source>
        <dbReference type="Proteomes" id="UP000281955"/>
    </source>
</evidence>
<protein>
    <submittedName>
        <fullName evidence="3">Capsular polysaccharide biosynthesis protein</fullName>
    </submittedName>
</protein>
<dbReference type="EMBL" id="RBWV01000014">
    <property type="protein sequence ID" value="RKS71333.1"/>
    <property type="molecule type" value="Genomic_DNA"/>
</dbReference>
<comment type="caution">
    <text evidence="3">The sequence shown here is derived from an EMBL/GenBank/DDBJ whole genome shotgun (WGS) entry which is preliminary data.</text>
</comment>
<name>A0A420XLN5_9ACTN</name>